<dbReference type="GO" id="GO:0016884">
    <property type="term" value="F:carbon-nitrogen ligase activity, with glutamine as amido-N-donor"/>
    <property type="evidence" value="ECO:0007669"/>
    <property type="project" value="InterPro"/>
</dbReference>
<gene>
    <name evidence="1" type="ORF">ENX73_05495</name>
</gene>
<proteinExistence type="predicted"/>
<dbReference type="Pfam" id="PF09424">
    <property type="entry name" value="YqeY"/>
    <property type="match status" value="1"/>
</dbReference>
<organism evidence="1">
    <name type="scientific">Mesoaciditoga lauensis</name>
    <dbReference type="NCBI Taxonomy" id="1495039"/>
    <lineage>
        <taxon>Bacteria</taxon>
        <taxon>Thermotogati</taxon>
        <taxon>Thermotogota</taxon>
        <taxon>Thermotogae</taxon>
        <taxon>Mesoaciditogales</taxon>
        <taxon>Mesoaciditogaceae</taxon>
        <taxon>Mesoaciditoga</taxon>
    </lineage>
</organism>
<comment type="caution">
    <text evidence="1">The sequence shown here is derived from an EMBL/GenBank/DDBJ whole genome shotgun (WGS) entry which is preliminary data.</text>
</comment>
<dbReference type="InterPro" id="IPR042184">
    <property type="entry name" value="YqeY/Aim41_N"/>
</dbReference>
<name>A0A7V3RF99_9BACT</name>
<reference evidence="1" key="1">
    <citation type="journal article" date="2020" name="mSystems">
        <title>Genome- and Community-Level Interaction Insights into Carbon Utilization and Element Cycling Functions of Hydrothermarchaeota in Hydrothermal Sediment.</title>
        <authorList>
            <person name="Zhou Z."/>
            <person name="Liu Y."/>
            <person name="Xu W."/>
            <person name="Pan J."/>
            <person name="Luo Z.H."/>
            <person name="Li M."/>
        </authorList>
    </citation>
    <scope>NUCLEOTIDE SEQUENCE [LARGE SCALE GENOMIC DNA]</scope>
    <source>
        <strain evidence="1">SpSt-966</strain>
    </source>
</reference>
<dbReference type="EMBL" id="DTPE01000213">
    <property type="protein sequence ID" value="HGE75560.1"/>
    <property type="molecule type" value="Genomic_DNA"/>
</dbReference>
<dbReference type="SUPFAM" id="SSF89095">
    <property type="entry name" value="GatB/YqeY motif"/>
    <property type="match status" value="1"/>
</dbReference>
<evidence type="ECO:0000313" key="1">
    <source>
        <dbReference type="EMBL" id="HGE75560.1"/>
    </source>
</evidence>
<dbReference type="InterPro" id="IPR019004">
    <property type="entry name" value="YqeY/Aim41"/>
</dbReference>
<dbReference type="PANTHER" id="PTHR28055:SF1">
    <property type="entry name" value="ALTERED INHERITANCE OF MITOCHONDRIA PROTEIN 41, MITOCHONDRIAL"/>
    <property type="match status" value="1"/>
</dbReference>
<dbReference type="InterPro" id="IPR023168">
    <property type="entry name" value="GatB_Yqey_C_2"/>
</dbReference>
<sequence length="147" mass="16872">MAILEDLRSSLKDSMIAKNELRTRVLRLLVSSVKNFEVEKMRPINEDEFDSIVKKQMKEREEAIEDFEKGNRPDLAEAEKEELGLLKEFARPELSDDEVEKFITLKIKEMGLSSSKEMGKLMGVVMKELKGKVSGDRVKAIVEKLLK</sequence>
<dbReference type="Gene3D" id="1.10.1510.10">
    <property type="entry name" value="Uncharacterised protein YqeY/AIM41 PF09424, N-terminal domain"/>
    <property type="match status" value="1"/>
</dbReference>
<dbReference type="Gene3D" id="1.10.10.410">
    <property type="match status" value="1"/>
</dbReference>
<dbReference type="InterPro" id="IPR003789">
    <property type="entry name" value="Asn/Gln_tRNA_amidoTrase-B-like"/>
</dbReference>
<dbReference type="AlphaFoldDB" id="A0A7V3RF99"/>
<protein>
    <submittedName>
        <fullName evidence="1">GatB/YqeY domain-containing protein</fullName>
    </submittedName>
</protein>
<accession>A0A7V3RF99</accession>
<dbReference type="PANTHER" id="PTHR28055">
    <property type="entry name" value="ALTERED INHERITANCE OF MITOCHONDRIA PROTEIN 41, MITOCHONDRIAL"/>
    <property type="match status" value="1"/>
</dbReference>